<comment type="caution">
    <text evidence="2">The sequence shown here is derived from an EMBL/GenBank/DDBJ whole genome shotgun (WGS) entry which is preliminary data.</text>
</comment>
<proteinExistence type="predicted"/>
<gene>
    <name evidence="2" type="ORF">CKY20_11175</name>
</gene>
<keyword evidence="1" id="KW-0812">Transmembrane</keyword>
<protein>
    <submittedName>
        <fullName evidence="2">Uncharacterized protein</fullName>
    </submittedName>
</protein>
<reference evidence="2 3" key="1">
    <citation type="submission" date="2017-08" db="EMBL/GenBank/DDBJ databases">
        <title>Capnocytophaga canis 17-158 assembly.</title>
        <authorList>
            <person name="Gulvik C.A."/>
        </authorList>
    </citation>
    <scope>NUCLEOTIDE SEQUENCE [LARGE SCALE GENOMIC DNA]</scope>
    <source>
        <strain evidence="2 3">17-158</strain>
    </source>
</reference>
<evidence type="ECO:0000256" key="1">
    <source>
        <dbReference type="SAM" id="Phobius"/>
    </source>
</evidence>
<keyword evidence="1" id="KW-0472">Membrane</keyword>
<feature type="transmembrane region" description="Helical" evidence="1">
    <location>
        <begin position="74"/>
        <end position="92"/>
    </location>
</feature>
<feature type="transmembrane region" description="Helical" evidence="1">
    <location>
        <begin position="9"/>
        <end position="27"/>
    </location>
</feature>
<sequence>MKTKKSKAIAFLIGLFILMYITVFLSMRAYSGSVSSSCLECSFERDVFVNVLVAIILFLLKSVLLRIVLKNIKWYKIIISLIFTLLIFYVNYNIFTDRVSSWSTYSFNECMIVVLFDSYLYVLGAFFLFWISSILLIKNNTQSK</sequence>
<dbReference type="Proteomes" id="UP000265497">
    <property type="component" value="Unassembled WGS sequence"/>
</dbReference>
<evidence type="ECO:0000313" key="3">
    <source>
        <dbReference type="Proteomes" id="UP000265497"/>
    </source>
</evidence>
<feature type="transmembrane region" description="Helical" evidence="1">
    <location>
        <begin position="112"/>
        <end position="137"/>
    </location>
</feature>
<dbReference type="EMBL" id="NSDI01000021">
    <property type="protein sequence ID" value="RIY35176.1"/>
    <property type="molecule type" value="Genomic_DNA"/>
</dbReference>
<dbReference type="AlphaFoldDB" id="A0A3A1YCT4"/>
<keyword evidence="1" id="KW-1133">Transmembrane helix</keyword>
<name>A0A3A1YCT4_9FLAO</name>
<organism evidence="2 3">
    <name type="scientific">Capnocytophaga canis</name>
    <dbReference type="NCBI Taxonomy" id="1848903"/>
    <lineage>
        <taxon>Bacteria</taxon>
        <taxon>Pseudomonadati</taxon>
        <taxon>Bacteroidota</taxon>
        <taxon>Flavobacteriia</taxon>
        <taxon>Flavobacteriales</taxon>
        <taxon>Flavobacteriaceae</taxon>
        <taxon>Capnocytophaga</taxon>
    </lineage>
</organism>
<feature type="transmembrane region" description="Helical" evidence="1">
    <location>
        <begin position="47"/>
        <end position="67"/>
    </location>
</feature>
<evidence type="ECO:0000313" key="2">
    <source>
        <dbReference type="EMBL" id="RIY35176.1"/>
    </source>
</evidence>
<accession>A0A3A1YCT4</accession>